<feature type="compositionally biased region" description="Polar residues" evidence="1">
    <location>
        <begin position="386"/>
        <end position="406"/>
    </location>
</feature>
<gene>
    <name evidence="2" type="ORF">JHZ39_002594</name>
</gene>
<dbReference type="InterPro" id="IPR023346">
    <property type="entry name" value="Lysozyme-like_dom_sf"/>
</dbReference>
<name>A0A9P2LC84_ACIBA</name>
<protein>
    <recommendedName>
        <fullName evidence="3">Transglycosylase SLT domain-containing protein</fullName>
    </recommendedName>
</protein>
<dbReference type="SUPFAM" id="SSF53955">
    <property type="entry name" value="Lysozyme-like"/>
    <property type="match status" value="1"/>
</dbReference>
<dbReference type="Gene3D" id="1.10.530.10">
    <property type="match status" value="1"/>
</dbReference>
<accession>A0A9P2LC84</accession>
<organism evidence="2">
    <name type="scientific">Acinetobacter baumannii</name>
    <dbReference type="NCBI Taxonomy" id="470"/>
    <lineage>
        <taxon>Bacteria</taxon>
        <taxon>Pseudomonadati</taxon>
        <taxon>Pseudomonadota</taxon>
        <taxon>Gammaproteobacteria</taxon>
        <taxon>Moraxellales</taxon>
        <taxon>Moraxellaceae</taxon>
        <taxon>Acinetobacter</taxon>
        <taxon>Acinetobacter calcoaceticus/baumannii complex</taxon>
    </lineage>
</organism>
<dbReference type="AlphaFoldDB" id="A0A9P2LC84"/>
<comment type="caution">
    <text evidence="2">The sequence shown here is derived from an EMBL/GenBank/DDBJ whole genome shotgun (WGS) entry which is preliminary data.</text>
</comment>
<feature type="region of interest" description="Disordered" evidence="1">
    <location>
        <begin position="18"/>
        <end position="45"/>
    </location>
</feature>
<proteinExistence type="predicted"/>
<evidence type="ECO:0000313" key="2">
    <source>
        <dbReference type="EMBL" id="EGY2378190.1"/>
    </source>
</evidence>
<sequence length="595" mass="65123">MSIDWGAAGVGVLAGYSTFKQEQKEKEQRDYERARQDEADRQKLELHNQAVKQNQQTLDTNAKAMAEANRRELLGQKIGQYQQFKQANNIDAAAKLYIDTANSDNIGREGFDPNHALSYVVDPKTNTATINLVDRKTGAVIKEARKGVGIDDFISATYQQIDPTAYYETARSAAAKQAEEERKNAFDLRKIGIQAMIDMQKDNNKFNNELELGRTKFGYDSMLEQYRQDQQNYRTNVTVDGQKYAADSKSGGKGGNYSPLDYARFTIQQESKGQHYGPNGQLLPSYDPKSTARGAGQFTQGTRDMVLKNSGIDAYKSPEDALRATVWLQGYNERLLGGDSKAAAIAHYAGAGEVQKWMNQAKKDGVSWEARIPPKYQERARAFDQTFGSGNPLPQQEPAQPTKNRSNFATGLTSTVNKNVHSVATKMAEELGLAKNTAGLIGGLSSAQNSIVKFTTATSTAKRAQAFNDVYSAVLNSVSTTEKGALMTPQQLKGYALQKAAELTGASSLAEAGEWINKPNVTARQKAEANRPKATMSGDDIDKIISGSVEEAKPAQKPTPKTGTVINPFMTEGLQKALNNASPQNGTPFYLRKTS</sequence>
<dbReference type="RefSeq" id="WP_000020920.1">
    <property type="nucleotide sequence ID" value="NZ_CAUZGK010000018.1"/>
</dbReference>
<reference evidence="2" key="1">
    <citation type="submission" date="2020-12" db="EMBL/GenBank/DDBJ databases">
        <authorList>
            <consortium name="Clinical and Environmental Microbiology Branch: Whole genome sequencing antimicrobial resistance pathogens in the healthcare setting"/>
        </authorList>
    </citation>
    <scope>NUCLEOTIDE SEQUENCE</scope>
    <source>
        <strain evidence="2">2018HL-00813</strain>
    </source>
</reference>
<evidence type="ECO:0008006" key="3">
    <source>
        <dbReference type="Google" id="ProtNLM"/>
    </source>
</evidence>
<dbReference type="EMBL" id="AAYLMQ010000033">
    <property type="protein sequence ID" value="EGY2378190.1"/>
    <property type="molecule type" value="Genomic_DNA"/>
</dbReference>
<feature type="compositionally biased region" description="Basic and acidic residues" evidence="1">
    <location>
        <begin position="21"/>
        <end position="45"/>
    </location>
</feature>
<feature type="region of interest" description="Disordered" evidence="1">
    <location>
        <begin position="385"/>
        <end position="406"/>
    </location>
</feature>
<evidence type="ECO:0000256" key="1">
    <source>
        <dbReference type="SAM" id="MobiDB-lite"/>
    </source>
</evidence>